<dbReference type="SMART" id="SM00912">
    <property type="entry name" value="Haemagg_act"/>
    <property type="match status" value="1"/>
</dbReference>
<evidence type="ECO:0000256" key="1">
    <source>
        <dbReference type="SAM" id="MobiDB-lite"/>
    </source>
</evidence>
<dbReference type="NCBIfam" id="TIGR01901">
    <property type="entry name" value="adhes_NPXG"/>
    <property type="match status" value="1"/>
</dbReference>
<dbReference type="InterPro" id="IPR011050">
    <property type="entry name" value="Pectin_lyase_fold/virulence"/>
</dbReference>
<reference evidence="5" key="2">
    <citation type="submission" date="2016-10" db="EMBL/GenBank/DDBJ databases">
        <authorList>
            <person name="Varghese N."/>
            <person name="Submissions S."/>
        </authorList>
    </citation>
    <scope>NUCLEOTIDE SEQUENCE [LARGE SCALE GENOMIC DNA]</scope>
    <source>
        <strain evidence="5">BS3782</strain>
    </source>
</reference>
<dbReference type="NCBIfam" id="TIGR01731">
    <property type="entry name" value="fil_hemag_20aa"/>
    <property type="match status" value="52"/>
</dbReference>
<dbReference type="InterPro" id="IPR012334">
    <property type="entry name" value="Pectin_lyas_fold"/>
</dbReference>
<dbReference type="Pfam" id="PF05594">
    <property type="entry name" value="Fil_haemagg"/>
    <property type="match status" value="21"/>
</dbReference>
<dbReference type="EMBL" id="VZPO01000001">
    <property type="protein sequence ID" value="KAB0508544.1"/>
    <property type="molecule type" value="Genomic_DNA"/>
</dbReference>
<gene>
    <name evidence="3" type="ORF">F7R14_02550</name>
    <name evidence="4" type="ORF">SAMN04490191_2534</name>
</gene>
<dbReference type="RefSeq" id="WP_053078297.1">
    <property type="nucleotide sequence ID" value="NZ_JYLB01000004.1"/>
</dbReference>
<sequence length="3858" mass="395394">MDVRHYAFLAGQPSAAVKNREHFWGMPKRGLAFLLANVMFWQPMWAQADGIVVATPGTSLGQAGNGVPIVQIATPNGSGLSHNQFHDYNVGTQGVILNNVANQTGATQLGGIIIGNPNLTNGVAAQTILNEVVGGSPSQLRGYTEVAGQSARVIVANPYGISCNGCGFINTPRVTLTTGKPVLDNGRLDRFQVDQGSVAIDGAGLNASNVDRFEIITRSAKINAEIQARNLTIVAGRNDVNADSLNATARANDGSAKPQLAIDSSALGGMYAGAIKLVGTEAGVGVKLDGKLIASGGDIQLDANGHLSLVDTSATNGAVNVKAASLDARGPVYAGTAVNVQTQGNLTNQQTLAARDSITLSAGGVLTNNGVIEAGVNADTSRNATGDVSLSAQNLNNSGKSVIASRNLTVNTSQTLSNQGGTLSAAQTANITAGTLDNQNNGRVLSSGTLNVTANQVLNTKGVINSTGNLTGTIAQLNNSNGEISSAGITRLNATTLNNRSGQVLGDLGLNIDLSGALDNRDGVLGSGRSVDLKAASLDNRDAGVVVSDGSLTARISDLLDNQNAGEISAKGAIDVRTGKLDNRGGTVSGKDTLTLISDSADNRGGVIQTDKQLKLQVGQLDNRDKGLISGKAGISYDGTRLDNSGGLLSAVGPVTLDADEVQNAAGRISSQGDLTATIGLLQQQGGALVAQGNLSLTGTTLDNSNGGLIGTTKALTLKVDDIDNRAGELSSSLLLNIKGQRLDNSEGGKILAATDLQMVVAKLINQNKGLIVAKGATTLTGTTLDNTGGTFDSLKDLVITLDDALLNGQGLISSEGALTVNAASLDNSAGSLGSAGALSVTSRGALLNLGGSISTDNTLTLDSVSLDNSQKGLISGKDTTQVITGNVDNSQGGRLISGATLELTAKQVNNATGRIASQQALTASVTGLDQQGGELFSQASVSLDLNNGQLNNQGGLINAPLLMLKNLKDVNNQSGEISSAQAFKLAAQNLDNSNGKLLSNQGLTLRIAQALNNLKGVISAASLDSHSDSLNNSEGLISSRGRLELTTDNTLDNQKGAVIADGELLLTADTLDNFGGDVAGKADATVQAKTLNNQKGKLIATGVLKLTADTLDNREKGLLGSTKAMTLTVDDLDNRGGEISTNADLSVTGTKLDSSDGGQVFTGQALTLTVDQLLNRNKGLLSATTALNLQGRLLDNSGGNLLSVQNMHLNLTGAFDNSLGQVSSEGALTVKTTQLTNTQGSLSSAADLKLTSDGSVSNQGGTVVTDGALTLISASLDNHEQGNISGKGAVTVTTGAFDNSQGGRLNSASTLNLVAGQVTNQDDGRIGSQGALTASVTGLDQQGGKLFSNTSLSLDLNNGQLNNQNGLINAPGTLLLKQLKGVNNQGGEISSAEAFTLTAQSLDNSNGKLLSNQGLTLRIANALDNVKGLIGAASLDVRAASLNNSGGSLTSRGDLELTVDGLLRNDAKGLINAAKLLKIGSAEFNNQSGTVLGSSAVILNAMALNNRDSGLINSQGKLTLTATSLDSSNDGEVSAKGDIGLTLTSLTQDGGRLLGEKAVTVELANGDFDNRNGVLTAKGPLTLKRLRDLNNQNGEISSNLGFDVIARAVDNSAGKLISSQLLTVNGTSLINQKGLISGWQGLTVNGDSLDNRDNGTLSSRNGDVAVDLKGALLNSNAGALVSQGSLSVKSKSLDNSNKGILSSAAGQTLTLGESLNNNQGGLIDSGATLNITAGALSNAGGTIDAQEVINVTGTGLDNTAGSIAGNGAVTLDLLGNALTNTSGKLVGAGPVLIKGVTDLANQNGQLASQSTLTLLTGSLDNSNNGTIAAKDALQITASGAVRNNTNGLIYSQNAGLNLQAASLANGKGAIQSQNGLTLDVSGDLDNQSGKVIAQDGVVKVDAANIDNRGGVLSSIKGALEARAVGVLRNGYDLNNNRQGGIIQAQGLTLSALAGLDNNGGRISAQATDASITTAAFDNRNGVLYAKGLVGVTGTSLDNGNGQIAGNRIDLSLSGALSNRAGIVESDTTLTVKAASVDNQTGRLRSLGNAGKTSFQIGGLLDNRNGVLETANTDMTLAVGSFLNAGGQLNHVGRGKFDISTANVIGAGGSITTGGTLDLNADTWINSSVIQAGRLNVNVGNFSQTASGKLLASDYLQARGGNWTNDGLIASDGVVDMQLGGSYSGNGRMSSVGGIYLTAAQLNLTAASSIAGGGDSTIKIGGQLTNAGRLTSNAGLTVEAGSLVNYGTLGSAQNLDLKTPSLLNDRGLIFSGADMTLSVGNFTNQNGDLYGLGNVVVKGFGGAAQATQVSNISGSMESGGTFTLNAGSFANRTSGDDGTQNFGLSRTLVSGFLAVQCGDCSGDHYDVNYIAREVFEGGQDNDTTASALLTAGRDFVFNGGDFLNSKSTVSATGNITINANNLKNIGAVSGNIERTRIYRSGRVTDGTVGRFMPQVVAYNQRNNPDFPNVYYIDGSGGFSLGTASSSSRPEGGREGGRIEMVVVKDTVTDKLVTNTLSGYSYGSTSPQSQYDRNNLVELPTGLQNYTLVSDIETARDGGSVTAGRNAVIQAGGNVSITAAQELQNSVIHQDYGSTGGTNKVADTKASGTGTTVIRLNSQLPPDLAQQQVNPLTLPGFSLPTGENGLFRLSTQDTSDLAPVAGTVHPPGWTVGGESVSTQRHVTAASSGGPRSLLVDAPAAVSSSDRAVLPARRTPTVTAGVASTLDASVTSVGPRTGGRGDDIKTSVDSRPVTRVTGLPDVKAPANGHKYLIETNPVLTNLKQFMSSDYLLGNLGYDSDTSAKRLGDGLYEQRLIQQAVVARTGQRYIDGQTTDEGLFKYLMNNAIASKDALNLSMGVSLTSQQVAALTHDIVWLEEHEVNGEKVLVPVLYLAQAEGRLGPTGALIAGNDVTLIAGRNLDNVGTLRATNNLSATAGKDLVNSGLIQAGNRLDVLAGNDVINKSGGILAGRDVSVTATRGDVLNERTITSSDRSTRFGTQHHDYANNAARIEAANDLGVWAGKDINIAGGVLQSGRDMNLNAGRDVNVSSVQVTNSLVQDSKHNRSDITQLGASLSAGRDLSAQAGRDITAIASQIEAKRDIAMSATENLIISSAADEEHSLSKSKKLTVQEDHVSQVMTDITAGGSVSLNAGKDLALISSRISAGDEAYLVAGNNIDLLAAQDTDYSLYDKKKKGSWGKKQTKRDEVTKVTNIGSQITTNSDLTLISGGDQRYQAAKLNSGNDLILQSGGSITFEAVKDLSQESHEKSNTSLAWNSMKGKGHTDETLRQTQLVAQGDLIIKAVDGLHVDVKQINQQTVSQTIDAMVKADPQLAWLKEAEKRGDVDWRQVKEVHESFKYSNSSLGQGAMLAIVIIVTVLTAGAASGVAGAAASSASSAAAAAGASASTASALGTVAGYAASAGFQAAVSQAAISTVNNKGNLFAVTQEMLSAESLKAIAQATLTGALAGNSIPIRMVVTAGLKGGSFKDNLVEGGIELAANYLTASLYQSIGDKLIFEGLPTKIAVHALVGGLIAEAAGGDFRTAALAAGANEAFVSAVGEKVFPGPVHEQVLAMTSQLLGMTIAAAAGGSEKDQEVAGWVTGQATANNYLGHVEVEKLEGELIGCRYNPDPAACRANVKSKYQVISDSKTGVSLYDCKKSGETACADQLADAQSGSASLDWLLGTSKLSSEERDIIEHFQDINHADDRVAYDPWKQTFWQESGAAGGVLGGISGGIGAADKAAAAYAYAEGKLSVDLIDATMQPFKAGQVISNAGRAVTKHPEYFGFEDTAALRKVYRSDAQLNELAENSIRDVLRGGVKTTGVSGRYPAGWVTYTLPNGRAASWGLDGKFIGFRGVKN</sequence>
<dbReference type="Pfam" id="PF13332">
    <property type="entry name" value="Fil_haemagg_2"/>
    <property type="match status" value="2"/>
</dbReference>
<dbReference type="InterPro" id="IPR025157">
    <property type="entry name" value="Hemagglutinin_rpt"/>
</dbReference>
<name>A0A1H1VT25_9PSED</name>
<feature type="compositionally biased region" description="Basic and acidic residues" evidence="1">
    <location>
        <begin position="2737"/>
        <end position="2746"/>
    </location>
</feature>
<reference evidence="3 6" key="3">
    <citation type="submission" date="2019-09" db="EMBL/GenBank/DDBJ databases">
        <title>Draft genome sequences of 48 bacterial type strains from the CCUG.</title>
        <authorList>
            <person name="Tunovic T."/>
            <person name="Pineiro-Iglesias B."/>
            <person name="Unosson C."/>
            <person name="Inganas E."/>
            <person name="Ohlen M."/>
            <person name="Cardew S."/>
            <person name="Jensie-Markopoulos S."/>
            <person name="Salva-Serra F."/>
            <person name="Jaen-Luchoro D."/>
            <person name="Karlsson R."/>
            <person name="Svensson-Stadler L."/>
            <person name="Chun J."/>
            <person name="Moore E."/>
        </authorList>
    </citation>
    <scope>NUCLEOTIDE SEQUENCE [LARGE SCALE GENOMIC DNA]</scope>
    <source>
        <strain evidence="3 6">CCUG 51522</strain>
    </source>
</reference>
<dbReference type="Proteomes" id="UP000434925">
    <property type="component" value="Unassembled WGS sequence"/>
</dbReference>
<dbReference type="EMBL" id="LT629746">
    <property type="protein sequence ID" value="SDS87600.1"/>
    <property type="molecule type" value="Genomic_DNA"/>
</dbReference>
<dbReference type="InterPro" id="IPR010069">
    <property type="entry name" value="CdiA_FHA1_rpt"/>
</dbReference>
<evidence type="ECO:0000313" key="5">
    <source>
        <dbReference type="Proteomes" id="UP000182814"/>
    </source>
</evidence>
<dbReference type="Gene3D" id="2.160.20.10">
    <property type="entry name" value="Single-stranded right-handed beta-helix, Pectin lyase-like"/>
    <property type="match status" value="1"/>
</dbReference>
<feature type="region of interest" description="Disordered" evidence="1">
    <location>
        <begin position="2729"/>
        <end position="2749"/>
    </location>
</feature>
<proteinExistence type="predicted"/>
<dbReference type="InterPro" id="IPR008638">
    <property type="entry name" value="FhaB/CdiA-like_TPS"/>
</dbReference>
<protein>
    <submittedName>
        <fullName evidence="3 4">Filamentous hemagglutinin</fullName>
    </submittedName>
</protein>
<evidence type="ECO:0000313" key="6">
    <source>
        <dbReference type="Proteomes" id="UP000434925"/>
    </source>
</evidence>
<evidence type="ECO:0000313" key="4">
    <source>
        <dbReference type="EMBL" id="SDS87600.1"/>
    </source>
</evidence>
<dbReference type="GO" id="GO:0003824">
    <property type="term" value="F:catalytic activity"/>
    <property type="evidence" value="ECO:0007669"/>
    <property type="project" value="UniProtKB-ARBA"/>
</dbReference>
<reference evidence="4" key="1">
    <citation type="submission" date="2016-10" db="EMBL/GenBank/DDBJ databases">
        <authorList>
            <person name="de Groot N.N."/>
        </authorList>
    </citation>
    <scope>NUCLEOTIDE SEQUENCE [LARGE SCALE GENOMIC DNA]</scope>
    <source>
        <strain evidence="4">BS3782</strain>
    </source>
</reference>
<accession>A0A1H1VT25</accession>
<evidence type="ECO:0000259" key="2">
    <source>
        <dbReference type="SMART" id="SM00912"/>
    </source>
</evidence>
<dbReference type="Pfam" id="PF05860">
    <property type="entry name" value="TPS"/>
    <property type="match status" value="1"/>
</dbReference>
<dbReference type="InterPro" id="IPR008619">
    <property type="entry name" value="Filamentous_hemagglutn_rpt"/>
</dbReference>
<dbReference type="SUPFAM" id="SSF51126">
    <property type="entry name" value="Pectin lyase-like"/>
    <property type="match status" value="1"/>
</dbReference>
<feature type="domain" description="Filamentous haemagglutinin FhaB/tRNA nuclease CdiA-like TPS" evidence="2">
    <location>
        <begin position="64"/>
        <end position="186"/>
    </location>
</feature>
<evidence type="ECO:0000313" key="3">
    <source>
        <dbReference type="EMBL" id="KAB0508544.1"/>
    </source>
</evidence>
<organism evidence="4 5">
    <name type="scientific">Pseudomonas lini</name>
    <dbReference type="NCBI Taxonomy" id="163011"/>
    <lineage>
        <taxon>Bacteria</taxon>
        <taxon>Pseudomonadati</taxon>
        <taxon>Pseudomonadota</taxon>
        <taxon>Gammaproteobacteria</taxon>
        <taxon>Pseudomonadales</taxon>
        <taxon>Pseudomonadaceae</taxon>
        <taxon>Pseudomonas</taxon>
    </lineage>
</organism>
<keyword evidence="5" id="KW-1185">Reference proteome</keyword>
<dbReference type="Proteomes" id="UP000182814">
    <property type="component" value="Chromosome I"/>
</dbReference>